<dbReference type="InterPro" id="IPR036188">
    <property type="entry name" value="FAD/NAD-bd_sf"/>
</dbReference>
<dbReference type="SUPFAM" id="SSF51905">
    <property type="entry name" value="FAD/NAD(P)-binding domain"/>
    <property type="match status" value="1"/>
</dbReference>
<dbReference type="GO" id="GO:0005737">
    <property type="term" value="C:cytoplasm"/>
    <property type="evidence" value="ECO:0007669"/>
    <property type="project" value="TreeGrafter"/>
</dbReference>
<evidence type="ECO:0000313" key="6">
    <source>
        <dbReference type="Proteomes" id="UP001515480"/>
    </source>
</evidence>
<organism evidence="5 6">
    <name type="scientific">Prymnesium parvum</name>
    <name type="common">Toxic golden alga</name>
    <dbReference type="NCBI Taxonomy" id="97485"/>
    <lineage>
        <taxon>Eukaryota</taxon>
        <taxon>Haptista</taxon>
        <taxon>Haptophyta</taxon>
        <taxon>Prymnesiophyceae</taxon>
        <taxon>Prymnesiales</taxon>
        <taxon>Prymnesiaceae</taxon>
        <taxon>Prymnesium</taxon>
    </lineage>
</organism>
<keyword evidence="1" id="KW-0560">Oxidoreductase</keyword>
<dbReference type="Proteomes" id="UP001515480">
    <property type="component" value="Unassembled WGS sequence"/>
</dbReference>
<name>A0AB34ID07_PRYPA</name>
<dbReference type="GO" id="GO:0016491">
    <property type="term" value="F:oxidoreductase activity"/>
    <property type="evidence" value="ECO:0007669"/>
    <property type="project" value="UniProtKB-KW"/>
</dbReference>
<keyword evidence="6" id="KW-1185">Reference proteome</keyword>
<reference evidence="5 6" key="1">
    <citation type="journal article" date="2024" name="Science">
        <title>Giant polyketide synthase enzymes in the biosynthesis of giant marine polyether toxins.</title>
        <authorList>
            <person name="Fallon T.R."/>
            <person name="Shende V.V."/>
            <person name="Wierzbicki I.H."/>
            <person name="Pendleton A.L."/>
            <person name="Watervoot N.F."/>
            <person name="Auber R.P."/>
            <person name="Gonzalez D.J."/>
            <person name="Wisecaver J.H."/>
            <person name="Moore B.S."/>
        </authorList>
    </citation>
    <scope>NUCLEOTIDE SEQUENCE [LARGE SCALE GENOMIC DNA]</scope>
    <source>
        <strain evidence="5 6">12B1</strain>
    </source>
</reference>
<dbReference type="Gene3D" id="3.30.9.10">
    <property type="entry name" value="D-Amino Acid Oxidase, subunit A, domain 2"/>
    <property type="match status" value="1"/>
</dbReference>
<dbReference type="AlphaFoldDB" id="A0AB34ID07"/>
<proteinExistence type="predicted"/>
<feature type="domain" description="FAD dependent oxidoreductase" evidence="4">
    <location>
        <begin position="35"/>
        <end position="432"/>
    </location>
</feature>
<evidence type="ECO:0000256" key="3">
    <source>
        <dbReference type="ARBA" id="ARBA00046185"/>
    </source>
</evidence>
<evidence type="ECO:0000256" key="2">
    <source>
        <dbReference type="ARBA" id="ARBA00039785"/>
    </source>
</evidence>
<dbReference type="Pfam" id="PF01266">
    <property type="entry name" value="DAO"/>
    <property type="match status" value="1"/>
</dbReference>
<sequence length="481" mass="51631">MLAWRARTMRGVLPTRAAPPSLTRRLLSSSSHSYDAIIIGAGVIGTSIATELARDGWRTLNIDALHGVGCGSTSYSSGIVRLTYSIAESVKFAWEGYHYWDEWEEHIAVKDERGLAKFRRCGQLIPRSSAAEPFLSRTLACFEQLGLPYEEWPAATVRQRLGFDLRSYAPPRRIDDERFGEHNGSEIEGGVYFPLAGYVSDPTLATHNLQAAALATGRASFAFGARAAAILRTRGGRVAGVRLADGAALSSPVVVNAAGPHSAAVTRLAFPAAEANDMRLSTRPMRQEVAYARAPPGVDWGEGGVGLVVSDPDVGVYWRPEVGGKILCGSLEPPCDVPTHRYVDDPEAVYPGGAESSLTEQWTNQVYRAALRMPSMPLPDAAGTQGVVACYDVTDDWTPIYDGSALPGYYMAIGTSGNQFKNAGIAGRLMREIIKAREGGEDLDAHPLQLPLLRAPGGLSIDTGVFSRLRSAHQTSGSVMG</sequence>
<comment type="caution">
    <text evidence="5">The sequence shown here is derived from an EMBL/GenBank/DDBJ whole genome shotgun (WGS) entry which is preliminary data.</text>
</comment>
<protein>
    <recommendedName>
        <fullName evidence="2">FAD-dependent oxidoreductase domain-containing protein 1</fullName>
    </recommendedName>
</protein>
<dbReference type="PANTHER" id="PTHR13847">
    <property type="entry name" value="SARCOSINE DEHYDROGENASE-RELATED"/>
    <property type="match status" value="1"/>
</dbReference>
<dbReference type="EMBL" id="JBGBPQ010000029">
    <property type="protein sequence ID" value="KAL1496496.1"/>
    <property type="molecule type" value="Genomic_DNA"/>
</dbReference>
<dbReference type="InterPro" id="IPR006076">
    <property type="entry name" value="FAD-dep_OxRdtase"/>
</dbReference>
<dbReference type="Gene3D" id="3.50.50.60">
    <property type="entry name" value="FAD/NAD(P)-binding domain"/>
    <property type="match status" value="1"/>
</dbReference>
<evidence type="ECO:0000313" key="5">
    <source>
        <dbReference type="EMBL" id="KAL1496496.1"/>
    </source>
</evidence>
<accession>A0AB34ID07</accession>
<evidence type="ECO:0000259" key="4">
    <source>
        <dbReference type="Pfam" id="PF01266"/>
    </source>
</evidence>
<gene>
    <name evidence="5" type="ORF">AB1Y20_016450</name>
</gene>
<dbReference type="PANTHER" id="PTHR13847:SF287">
    <property type="entry name" value="FAD-DEPENDENT OXIDOREDUCTASE DOMAIN-CONTAINING PROTEIN 1"/>
    <property type="match status" value="1"/>
</dbReference>
<evidence type="ECO:0000256" key="1">
    <source>
        <dbReference type="ARBA" id="ARBA00023002"/>
    </source>
</evidence>
<comment type="function">
    <text evidence="3">Required for the assembly of the mitochondrial membrane respiratory chain NADH dehydrogenase (Complex I). Involved in mid-late stages of complex I assembly.</text>
</comment>